<gene>
    <name evidence="2" type="ORF">CSB45_02715</name>
</gene>
<comment type="caution">
    <text evidence="2">The sequence shown here is derived from an EMBL/GenBank/DDBJ whole genome shotgun (WGS) entry which is preliminary data.</text>
</comment>
<organism evidence="2 3">
    <name type="scientific">candidate division KSB3 bacterium</name>
    <dbReference type="NCBI Taxonomy" id="2044937"/>
    <lineage>
        <taxon>Bacteria</taxon>
        <taxon>candidate division KSB3</taxon>
    </lineage>
</organism>
<proteinExistence type="predicted"/>
<protein>
    <recommendedName>
        <fullName evidence="4">Type 4 fimbrial biogenesis protein PilX N-terminal domain-containing protein</fullName>
    </recommendedName>
</protein>
<evidence type="ECO:0000313" key="2">
    <source>
        <dbReference type="EMBL" id="PID58930.1"/>
    </source>
</evidence>
<keyword evidence="1" id="KW-0472">Membrane</keyword>
<dbReference type="EMBL" id="PDPS01000021">
    <property type="protein sequence ID" value="PID58930.1"/>
    <property type="molecule type" value="Genomic_DNA"/>
</dbReference>
<evidence type="ECO:0000256" key="1">
    <source>
        <dbReference type="SAM" id="Phobius"/>
    </source>
</evidence>
<keyword evidence="1" id="KW-0812">Transmembrane</keyword>
<evidence type="ECO:0000313" key="3">
    <source>
        <dbReference type="Proteomes" id="UP000229740"/>
    </source>
</evidence>
<dbReference type="AlphaFoldDB" id="A0A2G6EA25"/>
<keyword evidence="1" id="KW-1133">Transmembrane helix</keyword>
<feature type="transmembrane region" description="Helical" evidence="1">
    <location>
        <begin position="9"/>
        <end position="28"/>
    </location>
</feature>
<accession>A0A2G6EA25</accession>
<evidence type="ECO:0008006" key="4">
    <source>
        <dbReference type="Google" id="ProtNLM"/>
    </source>
</evidence>
<reference evidence="2 3" key="1">
    <citation type="submission" date="2017-10" db="EMBL/GenBank/DDBJ databases">
        <title>Novel microbial diversity and functional potential in the marine mammal oral microbiome.</title>
        <authorList>
            <person name="Dudek N.K."/>
            <person name="Sun C.L."/>
            <person name="Burstein D."/>
            <person name="Kantor R.S."/>
            <person name="Aliaga Goltsman D.S."/>
            <person name="Bik E.M."/>
            <person name="Thomas B.C."/>
            <person name="Banfield J.F."/>
            <person name="Relman D.A."/>
        </authorList>
    </citation>
    <scope>NUCLEOTIDE SEQUENCE [LARGE SCALE GENOMIC DNA]</scope>
    <source>
        <strain evidence="2">DOLZORAL124_49_17</strain>
    </source>
</reference>
<name>A0A2G6EA25_9BACT</name>
<sequence>MRKHERGSALLLVIMIVTVFLALLAFMLDRGTSLFQSIHHSSQEEVALNLAEAGLDFAVHKIMTSKGDFSGEEDVVLSTGRFATTITRLNSSGTIEIYSRGMSASPQQHDAVQRTLRMLISFDKESPEAVPVMYSREELL</sequence>
<dbReference type="Proteomes" id="UP000229740">
    <property type="component" value="Unassembled WGS sequence"/>
</dbReference>